<accession>N4TYV7</accession>
<proteinExistence type="predicted"/>
<name>N4TYV7_FUSC1</name>
<reference evidence="2" key="2">
    <citation type="journal article" date="2014" name="PLoS ONE">
        <title>Genome and Transcriptome Analysis of the Fungal Pathogen Fusarium oxysporum f. sp. cubense Causing Banana Vascular Wilt Disease.</title>
        <authorList>
            <person name="Guo L."/>
            <person name="Han L."/>
            <person name="Yang L."/>
            <person name="Zeng H."/>
            <person name="Fan D."/>
            <person name="Zhu Y."/>
            <person name="Feng Y."/>
            <person name="Wang G."/>
            <person name="Peng C."/>
            <person name="Jiang X."/>
            <person name="Zhou D."/>
            <person name="Ni P."/>
            <person name="Liang C."/>
            <person name="Liu L."/>
            <person name="Wang J."/>
            <person name="Mao C."/>
            <person name="Fang X."/>
            <person name="Peng M."/>
            <person name="Huang J."/>
        </authorList>
    </citation>
    <scope>NUCLEOTIDE SEQUENCE [LARGE SCALE GENOMIC DNA]</scope>
    <source>
        <strain evidence="2">race 1</strain>
    </source>
</reference>
<reference evidence="2" key="1">
    <citation type="submission" date="2012-09" db="EMBL/GenBank/DDBJ databases">
        <title>Genome sequencing and comparative transcriptomics of race 1 and race 4 of banana pathogen: Fusarium oxysporum f. sp. cubense.</title>
        <authorList>
            <person name="Fang X."/>
            <person name="Huang J."/>
        </authorList>
    </citation>
    <scope>NUCLEOTIDE SEQUENCE [LARGE SCALE GENOMIC DNA]</scope>
    <source>
        <strain evidence="2">race 1</strain>
    </source>
</reference>
<evidence type="ECO:0000313" key="1">
    <source>
        <dbReference type="EMBL" id="ENH64387.1"/>
    </source>
</evidence>
<gene>
    <name evidence="1" type="ORF">FOC1_g10013657</name>
</gene>
<dbReference type="HOGENOM" id="CLU_207404_0_0_1"/>
<organism evidence="1 2">
    <name type="scientific">Fusarium oxysporum f. sp. cubense (strain race 1)</name>
    <name type="common">Panama disease fungus</name>
    <dbReference type="NCBI Taxonomy" id="1229664"/>
    <lineage>
        <taxon>Eukaryota</taxon>
        <taxon>Fungi</taxon>
        <taxon>Dikarya</taxon>
        <taxon>Ascomycota</taxon>
        <taxon>Pezizomycotina</taxon>
        <taxon>Sordariomycetes</taxon>
        <taxon>Hypocreomycetidae</taxon>
        <taxon>Hypocreales</taxon>
        <taxon>Nectriaceae</taxon>
        <taxon>Fusarium</taxon>
        <taxon>Fusarium oxysporum species complex</taxon>
    </lineage>
</organism>
<dbReference type="AlphaFoldDB" id="N4TYV7"/>
<dbReference type="VEuPathDB" id="FungiDB:FOC1_g10013657"/>
<evidence type="ECO:0000313" key="2">
    <source>
        <dbReference type="Proteomes" id="UP000016928"/>
    </source>
</evidence>
<dbReference type="Proteomes" id="UP000016928">
    <property type="component" value="Unassembled WGS sequence"/>
</dbReference>
<dbReference type="OMA" id="CFPAVDQ"/>
<protein>
    <submittedName>
        <fullName evidence="1">Uncharacterized protein</fullName>
    </submittedName>
</protein>
<dbReference type="EMBL" id="KB730528">
    <property type="protein sequence ID" value="ENH64387.1"/>
    <property type="molecule type" value="Genomic_DNA"/>
</dbReference>
<sequence length="64" mass="7160">MLHLRSSLLCFCYKPEIASILRSSNQLAGYGRRSGCFPAVDQFLGVCFFLTGMSRIKLMVISQP</sequence>